<accession>A0A0A0B5W2</accession>
<evidence type="ECO:0000313" key="3">
    <source>
        <dbReference type="EMBL" id="KGM01568.1"/>
    </source>
</evidence>
<dbReference type="InterPro" id="IPR018309">
    <property type="entry name" value="Tscrpt_reg_PadR_C"/>
</dbReference>
<dbReference type="Pfam" id="PF10400">
    <property type="entry name" value="Vir_act_alpha_C"/>
    <property type="match status" value="1"/>
</dbReference>
<dbReference type="Proteomes" id="UP000029833">
    <property type="component" value="Unassembled WGS sequence"/>
</dbReference>
<feature type="domain" description="Transcription regulator PadR N-terminal" evidence="1">
    <location>
        <begin position="10"/>
        <end position="80"/>
    </location>
</feature>
<evidence type="ECO:0000313" key="4">
    <source>
        <dbReference type="Proteomes" id="UP000029833"/>
    </source>
</evidence>
<evidence type="ECO:0000259" key="1">
    <source>
        <dbReference type="Pfam" id="PF03551"/>
    </source>
</evidence>
<dbReference type="Pfam" id="PF03551">
    <property type="entry name" value="PadR"/>
    <property type="match status" value="1"/>
</dbReference>
<name>A0A0A0B5W2_9CELL</name>
<sequence length="188" mass="19973">MRSSQTRTAVLGALSIEPMTGYAVREAIRGTLGHFWSESFGQIYPTLAELERDGLVERQGGARTGSSAFALTAAGRTELRALLAEPPQPGAPRNGVLLRLFFGRMLGPDACAELVRDARDRAEQQLTALAAARADHDHVEHVEDSPYWLLTIAAGEHAARATLAWADEALTTLGALTAGEAGPAPSDD</sequence>
<dbReference type="PANTHER" id="PTHR43252">
    <property type="entry name" value="TRANSCRIPTIONAL REGULATOR YQJI"/>
    <property type="match status" value="1"/>
</dbReference>
<evidence type="ECO:0008006" key="5">
    <source>
        <dbReference type="Google" id="ProtNLM"/>
    </source>
</evidence>
<keyword evidence="4" id="KW-1185">Reference proteome</keyword>
<gene>
    <name evidence="3" type="ORF">Q760_18575</name>
</gene>
<dbReference type="SUPFAM" id="SSF46785">
    <property type="entry name" value="Winged helix' DNA-binding domain"/>
    <property type="match status" value="1"/>
</dbReference>
<dbReference type="PANTHER" id="PTHR43252:SF6">
    <property type="entry name" value="NEGATIVE TRANSCRIPTION REGULATOR PADR"/>
    <property type="match status" value="1"/>
</dbReference>
<comment type="caution">
    <text evidence="3">The sequence shown here is derived from an EMBL/GenBank/DDBJ whole genome shotgun (WGS) entry which is preliminary data.</text>
</comment>
<dbReference type="InterPro" id="IPR005149">
    <property type="entry name" value="Tscrpt_reg_PadR_N"/>
</dbReference>
<feature type="domain" description="Transcription regulator PadR C-terminal" evidence="2">
    <location>
        <begin position="93"/>
        <end position="173"/>
    </location>
</feature>
<dbReference type="InterPro" id="IPR036390">
    <property type="entry name" value="WH_DNA-bd_sf"/>
</dbReference>
<dbReference type="EMBL" id="AXNT01000096">
    <property type="protein sequence ID" value="KGM01568.1"/>
    <property type="molecule type" value="Genomic_DNA"/>
</dbReference>
<proteinExistence type="predicted"/>
<dbReference type="RefSeq" id="WP_034631792.1">
    <property type="nucleotide sequence ID" value="NZ_AXNT01000096.1"/>
</dbReference>
<reference evidence="3 4" key="1">
    <citation type="submission" date="2013-10" db="EMBL/GenBank/DDBJ databases">
        <authorList>
            <person name="Wang G."/>
            <person name="Zhuang W."/>
        </authorList>
    </citation>
    <scope>NUCLEOTIDE SEQUENCE [LARGE SCALE GENOMIC DNA]</scope>
    <source>
        <strain evidence="3 4">DSM 20118</strain>
    </source>
</reference>
<dbReference type="InterPro" id="IPR036388">
    <property type="entry name" value="WH-like_DNA-bd_sf"/>
</dbReference>
<evidence type="ECO:0000259" key="2">
    <source>
        <dbReference type="Pfam" id="PF10400"/>
    </source>
</evidence>
<dbReference type="OrthoDB" id="1683430at2"/>
<protein>
    <recommendedName>
        <fullName evidence="5">PadR family transcriptional regulator</fullName>
    </recommendedName>
</protein>
<dbReference type="STRING" id="1408250.Q760_18575"/>
<dbReference type="AlphaFoldDB" id="A0A0A0B5W2"/>
<dbReference type="Gene3D" id="6.10.140.190">
    <property type="match status" value="1"/>
</dbReference>
<dbReference type="Gene3D" id="1.10.10.10">
    <property type="entry name" value="Winged helix-like DNA-binding domain superfamily/Winged helix DNA-binding domain"/>
    <property type="match status" value="1"/>
</dbReference>
<organism evidence="3 4">
    <name type="scientific">Cellulomonas cellasea DSM 20118</name>
    <dbReference type="NCBI Taxonomy" id="1408250"/>
    <lineage>
        <taxon>Bacteria</taxon>
        <taxon>Bacillati</taxon>
        <taxon>Actinomycetota</taxon>
        <taxon>Actinomycetes</taxon>
        <taxon>Micrococcales</taxon>
        <taxon>Cellulomonadaceae</taxon>
        <taxon>Cellulomonas</taxon>
    </lineage>
</organism>